<organism evidence="3 4">
    <name type="scientific">Enterobacter cloacae</name>
    <dbReference type="NCBI Taxonomy" id="550"/>
    <lineage>
        <taxon>Bacteria</taxon>
        <taxon>Pseudomonadati</taxon>
        <taxon>Pseudomonadota</taxon>
        <taxon>Gammaproteobacteria</taxon>
        <taxon>Enterobacterales</taxon>
        <taxon>Enterobacteriaceae</taxon>
        <taxon>Enterobacter</taxon>
        <taxon>Enterobacter cloacae complex</taxon>
    </lineage>
</organism>
<feature type="signal peptide" evidence="1">
    <location>
        <begin position="1"/>
        <end position="25"/>
    </location>
</feature>
<dbReference type="Pfam" id="PF21197">
    <property type="entry name" value="PgaA_barrel"/>
    <property type="match status" value="1"/>
</dbReference>
<evidence type="ECO:0000313" key="4">
    <source>
        <dbReference type="Proteomes" id="UP000509421"/>
    </source>
</evidence>
<dbReference type="AlphaFoldDB" id="A0A7H8UGK0"/>
<dbReference type="InterPro" id="IPR023870">
    <property type="entry name" value="PGA_export_porin_PgaA"/>
</dbReference>
<dbReference type="InterPro" id="IPR011990">
    <property type="entry name" value="TPR-like_helical_dom_sf"/>
</dbReference>
<sequence>MRIAQLIAKTLVVGTFYLPCAPVSAMLPADDNQYDVLIIEARKGNTQPALTWFSGHQRLDESQIADWMQIALWAGKDSEVIDVYSRHQHYALPARAWAALAVAWRNKQEWKKALNAWDRICDDSPYTAEFCRGRVLTLADSGEYAGALREIRRLQKRTPDSKNYLTEAYVHRLAGNYPDELLAITKAMRLSQHPETLADAYRQALADNQLPSAGLKHVQAQGKEPDARERADAAAELVRLAFMPTRGEKERYVIADRALSLYDGMIAEWKEKPEHEAVYRRIRFDRLGALLARSRHQEVIGQYQQMKQEGLVLPEYAQYWVASAFLKTGQPDRAQAMLSRLFYQNPQKVDDISEEERADLFYSHLESENYRPAKLLTKRVVDTTPATWYPRGSSVPVPNDKWLEGQQYRSSLAMYEQDLARAEALTRSLSQAAPGNQGLLIDHARVLLARGLPRAAEARLKQAELLEPSSVALETEQAYAALDLQEWRQAEELTKDVAQRAPDNAAVKQLSKAFATHERAELRMGGTVSLDSDSPDSGRHDVNVNTTLYSPPLNYNWRGFVGYGFFDGRFQEGKGVVRDGLMGLEWRSRDLWAEAEVSERHFNGDRKVGARLAARVDVNDSWQLGLEGERLSRNAPMRAMKNDITANSGGAEVRWYQHESRQYSARYLKTAFSDGNRRNEYFLNGQEQVWASPDMNLSIQPGVYYGTNSQSDTPYFSPEKRLDVMAGVTLDHRLWRRYENSWTQTFSAGAGNAWQHGYGSGLITHLGYGQRVSWRDGGEAGVAIRWDKRPYDGKQEHNLSVDFNVTLRF</sequence>
<dbReference type="RefSeq" id="WP_176610168.1">
    <property type="nucleotide sequence ID" value="NZ_CP056117.1"/>
</dbReference>
<proteinExistence type="predicted"/>
<evidence type="ECO:0000256" key="1">
    <source>
        <dbReference type="SAM" id="SignalP"/>
    </source>
</evidence>
<feature type="chain" id="PRO_5028888858" evidence="1">
    <location>
        <begin position="26"/>
        <end position="809"/>
    </location>
</feature>
<dbReference type="GO" id="GO:1901515">
    <property type="term" value="F:poly-beta-1,6-N-acetyl-D-glucosamine transmembrane transporter activity"/>
    <property type="evidence" value="ECO:0007669"/>
    <property type="project" value="InterPro"/>
</dbReference>
<reference evidence="3 4" key="1">
    <citation type="submission" date="2020-06" db="EMBL/GenBank/DDBJ databases">
        <title>Long-read sequencing of DSM26481-BlokeschLab.</title>
        <authorList>
            <person name="Blokesch M."/>
        </authorList>
    </citation>
    <scope>NUCLEOTIDE SEQUENCE [LARGE SCALE GENOMIC DNA]</scope>
    <source>
        <strain evidence="3 4">DSM 26481</strain>
    </source>
</reference>
<accession>A0A7H8UGK0</accession>
<evidence type="ECO:0000259" key="2">
    <source>
        <dbReference type="Pfam" id="PF21197"/>
    </source>
</evidence>
<feature type="domain" description="PgaA membrane beta barrel" evidence="2">
    <location>
        <begin position="517"/>
        <end position="809"/>
    </location>
</feature>
<dbReference type="NCBIfam" id="TIGR03939">
    <property type="entry name" value="PGA_TPR_OMP"/>
    <property type="match status" value="1"/>
</dbReference>
<dbReference type="InterPro" id="IPR049003">
    <property type="entry name" value="PgaA_barrel"/>
</dbReference>
<dbReference type="EMBL" id="CP056117">
    <property type="protein sequence ID" value="QKZ98925.1"/>
    <property type="molecule type" value="Genomic_DNA"/>
</dbReference>
<protein>
    <submittedName>
        <fullName evidence="3">Poly-beta-1,6 N-acetyl-D-glucosamine export porin PgaA</fullName>
    </submittedName>
</protein>
<dbReference type="Gene3D" id="1.25.40.10">
    <property type="entry name" value="Tetratricopeptide repeat domain"/>
    <property type="match status" value="2"/>
</dbReference>
<dbReference type="Proteomes" id="UP000509421">
    <property type="component" value="Chromosome"/>
</dbReference>
<gene>
    <name evidence="3" type="primary">pgaA</name>
    <name evidence="3" type="ORF">HWQ14_15220</name>
</gene>
<keyword evidence="1" id="KW-0732">Signal</keyword>
<dbReference type="SUPFAM" id="SSF48452">
    <property type="entry name" value="TPR-like"/>
    <property type="match status" value="2"/>
</dbReference>
<name>A0A7H8UGK0_ENTCL</name>
<evidence type="ECO:0000313" key="3">
    <source>
        <dbReference type="EMBL" id="QKZ98925.1"/>
    </source>
</evidence>